<dbReference type="GO" id="GO:0004803">
    <property type="term" value="F:transposase activity"/>
    <property type="evidence" value="ECO:0007669"/>
    <property type="project" value="InterPro"/>
</dbReference>
<accession>A0A2K4XEY9</accession>
<dbReference type="AlphaFoldDB" id="A0A2K4XEY9"/>
<dbReference type="InterPro" id="IPR047650">
    <property type="entry name" value="Transpos_IS110"/>
</dbReference>
<dbReference type="Pfam" id="PF02371">
    <property type="entry name" value="Transposase_20"/>
    <property type="match status" value="1"/>
</dbReference>
<sequence length="477" mass="54413">MCSLLTNIVPSSFNDHRFSFEVLSYFTQNEYSGLALQTLSIFLSKSKECITNFNNRRFGMNTKNDNFSAYVGLDWADKKHDICVQVKDEESRAFSVISHSPESIHDWVEGLHKKVKGNIAVAVELNKGPIVYALQKYSFVTVYPIHGLTLARYRQAMFPSGSKDDPSDAELALDMMLNYPKKITPLKPSSEKTRTLALLVEQRRLLVDDKRRHANRIINALKQYYTQPLEWFSHRDTELFCNFLIKFPNLNELKRVRTNTVAKLLNSRGGPTVKKTPKRIASIKEAIPLTNDESLIIPYQTFVIALAKQMLVLINNIREYDSQINSIFTSMDDASIFASLPGTGPCLAPRLLAALGEDKSRFSSAQEIQNYAGLSPVTERSGQKSWVHWRWQCSKFVRQSFIEWASKSVAQSYWAGIYYAQQKAKGNSHQSAIRALAYKWVRILFRCWKTGKAYDESKYLKALKEKGSPLLVVEKAC</sequence>
<evidence type="ECO:0000313" key="3">
    <source>
        <dbReference type="EMBL" id="MBE0384488.1"/>
    </source>
</evidence>
<gene>
    <name evidence="4" type="ORF">PCAR9_B0399</name>
    <name evidence="3" type="ORF">PCARR_b0470</name>
</gene>
<dbReference type="PANTHER" id="PTHR33055:SF3">
    <property type="entry name" value="PUTATIVE TRANSPOSASE FOR IS117-RELATED"/>
    <property type="match status" value="1"/>
</dbReference>
<dbReference type="InterPro" id="IPR003346">
    <property type="entry name" value="Transposase_20"/>
</dbReference>
<name>A0A2K4XEY9_PSEVC</name>
<protein>
    <submittedName>
        <fullName evidence="4">Transposase</fullName>
    </submittedName>
</protein>
<dbReference type="Proteomes" id="UP000615003">
    <property type="component" value="Unassembled WGS sequence"/>
</dbReference>
<proteinExistence type="predicted"/>
<keyword evidence="6" id="KW-1185">Reference proteome</keyword>
<dbReference type="NCBIfam" id="NF033542">
    <property type="entry name" value="transpos_IS110"/>
    <property type="match status" value="1"/>
</dbReference>
<organism evidence="4 5">
    <name type="scientific">Pseudoalteromonas carrageenovora IAM 12662</name>
    <dbReference type="NCBI Taxonomy" id="1314868"/>
    <lineage>
        <taxon>Bacteria</taxon>
        <taxon>Pseudomonadati</taxon>
        <taxon>Pseudomonadota</taxon>
        <taxon>Gammaproteobacteria</taxon>
        <taxon>Alteromonadales</taxon>
        <taxon>Pseudoalteromonadaceae</taxon>
        <taxon>Pseudoalteromonas</taxon>
    </lineage>
</organism>
<evidence type="ECO:0000259" key="1">
    <source>
        <dbReference type="Pfam" id="PF01548"/>
    </source>
</evidence>
<feature type="domain" description="Transposase IS110-like N-terminal" evidence="1">
    <location>
        <begin position="71"/>
        <end position="225"/>
    </location>
</feature>
<dbReference type="Proteomes" id="UP000238288">
    <property type="component" value="Chromosome PCAR9b"/>
</dbReference>
<dbReference type="Pfam" id="PF01548">
    <property type="entry name" value="DEDD_Tnp_IS110"/>
    <property type="match status" value="1"/>
</dbReference>
<evidence type="ECO:0000259" key="2">
    <source>
        <dbReference type="Pfam" id="PF02371"/>
    </source>
</evidence>
<dbReference type="InterPro" id="IPR002525">
    <property type="entry name" value="Transp_IS110-like_N"/>
</dbReference>
<dbReference type="EMBL" id="LT965929">
    <property type="protein sequence ID" value="SOU42871.1"/>
    <property type="molecule type" value="Genomic_DNA"/>
</dbReference>
<dbReference type="GO" id="GO:0006313">
    <property type="term" value="P:DNA transposition"/>
    <property type="evidence" value="ECO:0007669"/>
    <property type="project" value="InterPro"/>
</dbReference>
<dbReference type="PANTHER" id="PTHR33055">
    <property type="entry name" value="TRANSPOSASE FOR INSERTION SEQUENCE ELEMENT IS1111A"/>
    <property type="match status" value="1"/>
</dbReference>
<reference evidence="3 6" key="1">
    <citation type="submission" date="2015-06" db="EMBL/GenBank/DDBJ databases">
        <title>Genome sequence of Pseudoalteromonas carrageenovora.</title>
        <authorList>
            <person name="Xie B.-B."/>
            <person name="Rong J.-C."/>
            <person name="Qin Q.-L."/>
            <person name="Zhang Y.-Z."/>
        </authorList>
    </citation>
    <scope>NUCLEOTIDE SEQUENCE [LARGE SCALE GENOMIC DNA]</scope>
    <source>
        <strain evidence="3 6">IAM 12662</strain>
    </source>
</reference>
<feature type="domain" description="Transposase IS116/IS110/IS902 C-terminal" evidence="2">
    <location>
        <begin position="335"/>
        <end position="419"/>
    </location>
</feature>
<evidence type="ECO:0000313" key="6">
    <source>
        <dbReference type="Proteomes" id="UP000615003"/>
    </source>
</evidence>
<dbReference type="GO" id="GO:0003677">
    <property type="term" value="F:DNA binding"/>
    <property type="evidence" value="ECO:0007669"/>
    <property type="project" value="InterPro"/>
</dbReference>
<reference evidence="4 5" key="2">
    <citation type="submission" date="2017-11" db="EMBL/GenBank/DDBJ databases">
        <authorList>
            <person name="Han C.G."/>
        </authorList>
    </citation>
    <scope>NUCLEOTIDE SEQUENCE [LARGE SCALE GENOMIC DNA]</scope>
    <source>
        <strain evidence="5">ATCC 43555</strain>
        <strain evidence="4">ATCC43555</strain>
    </source>
</reference>
<evidence type="ECO:0000313" key="4">
    <source>
        <dbReference type="EMBL" id="SOU42871.1"/>
    </source>
</evidence>
<dbReference type="EMBL" id="AQGW01000025">
    <property type="protein sequence ID" value="MBE0384488.1"/>
    <property type="molecule type" value="Genomic_DNA"/>
</dbReference>
<evidence type="ECO:0000313" key="5">
    <source>
        <dbReference type="Proteomes" id="UP000238288"/>
    </source>
</evidence>